<evidence type="ECO:0000313" key="2">
    <source>
        <dbReference type="EMBL" id="GBP66510.1"/>
    </source>
</evidence>
<reference evidence="2 3" key="1">
    <citation type="journal article" date="2019" name="Commun. Biol.">
        <title>The bagworm genome reveals a unique fibroin gene that provides high tensile strength.</title>
        <authorList>
            <person name="Kono N."/>
            <person name="Nakamura H."/>
            <person name="Ohtoshi R."/>
            <person name="Tomita M."/>
            <person name="Numata K."/>
            <person name="Arakawa K."/>
        </authorList>
    </citation>
    <scope>NUCLEOTIDE SEQUENCE [LARGE SCALE GENOMIC DNA]</scope>
</reference>
<dbReference type="AlphaFoldDB" id="A0A4C1XTR7"/>
<proteinExistence type="predicted"/>
<feature type="compositionally biased region" description="Low complexity" evidence="1">
    <location>
        <begin position="97"/>
        <end position="107"/>
    </location>
</feature>
<evidence type="ECO:0000313" key="3">
    <source>
        <dbReference type="Proteomes" id="UP000299102"/>
    </source>
</evidence>
<dbReference type="Proteomes" id="UP000299102">
    <property type="component" value="Unassembled WGS sequence"/>
</dbReference>
<accession>A0A4C1XTR7</accession>
<comment type="caution">
    <text evidence="2">The sequence shown here is derived from an EMBL/GenBank/DDBJ whole genome shotgun (WGS) entry which is preliminary data.</text>
</comment>
<sequence>MPAHASASSMPLVLNACADAAARPRSVLQRRGRTDAFLGVTCASACGRQSTSRVSSKRSAAARSKYFRITYRADADASKKVGIARTSLPADAIAVGSSSRVGGSAVGRARRRRRPTSRRCDSTLVSFP</sequence>
<keyword evidence="3" id="KW-1185">Reference proteome</keyword>
<protein>
    <submittedName>
        <fullName evidence="2">Uncharacterized protein</fullName>
    </submittedName>
</protein>
<evidence type="ECO:0000256" key="1">
    <source>
        <dbReference type="SAM" id="MobiDB-lite"/>
    </source>
</evidence>
<gene>
    <name evidence="2" type="ORF">EVAR_85657_1</name>
</gene>
<feature type="compositionally biased region" description="Basic residues" evidence="1">
    <location>
        <begin position="108"/>
        <end position="117"/>
    </location>
</feature>
<organism evidence="2 3">
    <name type="scientific">Eumeta variegata</name>
    <name type="common">Bagworm moth</name>
    <name type="synonym">Eumeta japonica</name>
    <dbReference type="NCBI Taxonomy" id="151549"/>
    <lineage>
        <taxon>Eukaryota</taxon>
        <taxon>Metazoa</taxon>
        <taxon>Ecdysozoa</taxon>
        <taxon>Arthropoda</taxon>
        <taxon>Hexapoda</taxon>
        <taxon>Insecta</taxon>
        <taxon>Pterygota</taxon>
        <taxon>Neoptera</taxon>
        <taxon>Endopterygota</taxon>
        <taxon>Lepidoptera</taxon>
        <taxon>Glossata</taxon>
        <taxon>Ditrysia</taxon>
        <taxon>Tineoidea</taxon>
        <taxon>Psychidae</taxon>
        <taxon>Oiketicinae</taxon>
        <taxon>Eumeta</taxon>
    </lineage>
</organism>
<name>A0A4C1XTR7_EUMVA</name>
<feature type="region of interest" description="Disordered" evidence="1">
    <location>
        <begin position="97"/>
        <end position="128"/>
    </location>
</feature>
<dbReference type="EMBL" id="BGZK01000958">
    <property type="protein sequence ID" value="GBP66510.1"/>
    <property type="molecule type" value="Genomic_DNA"/>
</dbReference>